<evidence type="ECO:0000256" key="1">
    <source>
        <dbReference type="SAM" id="SignalP"/>
    </source>
</evidence>
<reference evidence="2" key="1">
    <citation type="submission" date="2015-06" db="UniProtKB">
        <authorList>
            <consortium name="EnsemblPlants"/>
        </authorList>
    </citation>
    <scope>IDENTIFICATION</scope>
</reference>
<keyword evidence="3" id="KW-1185">Reference proteome</keyword>
<organism evidence="2">
    <name type="scientific">Oryza brachyantha</name>
    <name type="common">malo sina</name>
    <dbReference type="NCBI Taxonomy" id="4533"/>
    <lineage>
        <taxon>Eukaryota</taxon>
        <taxon>Viridiplantae</taxon>
        <taxon>Streptophyta</taxon>
        <taxon>Embryophyta</taxon>
        <taxon>Tracheophyta</taxon>
        <taxon>Spermatophyta</taxon>
        <taxon>Magnoliopsida</taxon>
        <taxon>Liliopsida</taxon>
        <taxon>Poales</taxon>
        <taxon>Poaceae</taxon>
        <taxon>BOP clade</taxon>
        <taxon>Oryzoideae</taxon>
        <taxon>Oryzeae</taxon>
        <taxon>Oryzinae</taxon>
        <taxon>Oryza</taxon>
    </lineage>
</organism>
<dbReference type="AlphaFoldDB" id="J3KV28"/>
<name>J3KV28_ORYBR</name>
<evidence type="ECO:0000313" key="3">
    <source>
        <dbReference type="Proteomes" id="UP000006038"/>
    </source>
</evidence>
<dbReference type="EnsemblPlants" id="OB0103G10040.1">
    <property type="protein sequence ID" value="OB0103G10040.1"/>
    <property type="gene ID" value="OB0103G10040"/>
</dbReference>
<feature type="chain" id="PRO_5003773102" evidence="1">
    <location>
        <begin position="22"/>
        <end position="75"/>
    </location>
</feature>
<sequence length="75" mass="7962">MAKQKVLFLSIVVLAAILVSAMQPSTAEAGREGIRALRSGPSINPNALKAPVGHVPYQAGEPYTRPNPCVYREGC</sequence>
<dbReference type="HOGENOM" id="CLU_2675065_0_0_1"/>
<dbReference type="Proteomes" id="UP000006038">
    <property type="component" value="Unassembled WGS sequence"/>
</dbReference>
<accession>J3KV28</accession>
<evidence type="ECO:0000313" key="2">
    <source>
        <dbReference type="EnsemblPlants" id="OB0103G10040.1"/>
    </source>
</evidence>
<proteinExistence type="predicted"/>
<keyword evidence="1" id="KW-0732">Signal</keyword>
<protein>
    <submittedName>
        <fullName evidence="2">Uncharacterized protein</fullName>
    </submittedName>
</protein>
<feature type="signal peptide" evidence="1">
    <location>
        <begin position="1"/>
        <end position="21"/>
    </location>
</feature>
<dbReference type="Gramene" id="OB0103G10040.1">
    <property type="protein sequence ID" value="OB0103G10040.1"/>
    <property type="gene ID" value="OB0103G10040"/>
</dbReference>